<evidence type="ECO:0000256" key="1">
    <source>
        <dbReference type="SAM" id="MobiDB-lite"/>
    </source>
</evidence>
<dbReference type="AlphaFoldDB" id="A0A811MD49"/>
<gene>
    <name evidence="2" type="ORF">NCGR_LOCUS4516</name>
</gene>
<protein>
    <submittedName>
        <fullName evidence="2">Uncharacterized protein</fullName>
    </submittedName>
</protein>
<keyword evidence="3" id="KW-1185">Reference proteome</keyword>
<feature type="region of interest" description="Disordered" evidence="1">
    <location>
        <begin position="39"/>
        <end position="63"/>
    </location>
</feature>
<evidence type="ECO:0000313" key="3">
    <source>
        <dbReference type="Proteomes" id="UP000604825"/>
    </source>
</evidence>
<evidence type="ECO:0000313" key="2">
    <source>
        <dbReference type="EMBL" id="CAD6206889.1"/>
    </source>
</evidence>
<organism evidence="2 3">
    <name type="scientific">Miscanthus lutarioriparius</name>
    <dbReference type="NCBI Taxonomy" id="422564"/>
    <lineage>
        <taxon>Eukaryota</taxon>
        <taxon>Viridiplantae</taxon>
        <taxon>Streptophyta</taxon>
        <taxon>Embryophyta</taxon>
        <taxon>Tracheophyta</taxon>
        <taxon>Spermatophyta</taxon>
        <taxon>Magnoliopsida</taxon>
        <taxon>Liliopsida</taxon>
        <taxon>Poales</taxon>
        <taxon>Poaceae</taxon>
        <taxon>PACMAD clade</taxon>
        <taxon>Panicoideae</taxon>
        <taxon>Andropogonodae</taxon>
        <taxon>Andropogoneae</taxon>
        <taxon>Saccharinae</taxon>
        <taxon>Miscanthus</taxon>
    </lineage>
</organism>
<dbReference type="Proteomes" id="UP000604825">
    <property type="component" value="Unassembled WGS sequence"/>
</dbReference>
<sequence length="81" mass="8988">MGGSHCRRTRSSLKEATIVDIAHNQEEKKHQKCTLTVPRSARSCGGDDEEPGPAWPFPCGTADGGQREAGFWMTRCSRWPE</sequence>
<accession>A0A811MD49</accession>
<name>A0A811MD49_9POAL</name>
<proteinExistence type="predicted"/>
<comment type="caution">
    <text evidence="2">The sequence shown here is derived from an EMBL/GenBank/DDBJ whole genome shotgun (WGS) entry which is preliminary data.</text>
</comment>
<reference evidence="2" key="1">
    <citation type="submission" date="2020-10" db="EMBL/GenBank/DDBJ databases">
        <authorList>
            <person name="Han B."/>
            <person name="Lu T."/>
            <person name="Zhao Q."/>
            <person name="Huang X."/>
            <person name="Zhao Y."/>
        </authorList>
    </citation>
    <scope>NUCLEOTIDE SEQUENCE</scope>
</reference>
<dbReference type="EMBL" id="CAJGYO010000001">
    <property type="protein sequence ID" value="CAD6206889.1"/>
    <property type="molecule type" value="Genomic_DNA"/>
</dbReference>